<protein>
    <recommendedName>
        <fullName evidence="8">Mediator of RNA polymerase II transcription subunit 22</fullName>
    </recommendedName>
</protein>
<keyword evidence="4" id="KW-0804">Transcription</keyword>
<evidence type="ECO:0000256" key="5">
    <source>
        <dbReference type="ARBA" id="ARBA00023242"/>
    </source>
</evidence>
<name>A0A1E4TXZ5_PACTA</name>
<dbReference type="STRING" id="669874.A0A1E4TXZ5"/>
<keyword evidence="7" id="KW-1185">Reference proteome</keyword>
<evidence type="ECO:0000256" key="4">
    <source>
        <dbReference type="ARBA" id="ARBA00023163"/>
    </source>
</evidence>
<gene>
    <name evidence="6" type="ORF">PACTADRAFT_48461</name>
</gene>
<comment type="similarity">
    <text evidence="2">Belongs to the Mediator complex subunit 22 family.</text>
</comment>
<evidence type="ECO:0008006" key="8">
    <source>
        <dbReference type="Google" id="ProtNLM"/>
    </source>
</evidence>
<dbReference type="EMBL" id="KV454012">
    <property type="protein sequence ID" value="ODV96630.1"/>
    <property type="molecule type" value="Genomic_DNA"/>
</dbReference>
<keyword evidence="3" id="KW-0805">Transcription regulation</keyword>
<dbReference type="Proteomes" id="UP000094236">
    <property type="component" value="Unassembled WGS sequence"/>
</dbReference>
<dbReference type="GO" id="GO:0003712">
    <property type="term" value="F:transcription coregulator activity"/>
    <property type="evidence" value="ECO:0007669"/>
    <property type="project" value="InterPro"/>
</dbReference>
<proteinExistence type="inferred from homology"/>
<dbReference type="Gene3D" id="6.10.280.160">
    <property type="entry name" value="Mediator of RNA polymerase II transcription subunit 22"/>
    <property type="match status" value="1"/>
</dbReference>
<evidence type="ECO:0000256" key="3">
    <source>
        <dbReference type="ARBA" id="ARBA00023015"/>
    </source>
</evidence>
<comment type="subcellular location">
    <subcellularLocation>
        <location evidence="1">Nucleus</location>
    </subcellularLocation>
</comment>
<accession>A0A1E4TXZ5</accession>
<evidence type="ECO:0000256" key="1">
    <source>
        <dbReference type="ARBA" id="ARBA00004123"/>
    </source>
</evidence>
<evidence type="ECO:0000313" key="7">
    <source>
        <dbReference type="Proteomes" id="UP000094236"/>
    </source>
</evidence>
<dbReference type="PANTHER" id="PTHR12434:SF6">
    <property type="entry name" value="MEDIATOR OF RNA POLYMERASE II TRANSCRIPTION SUBUNIT 22"/>
    <property type="match status" value="1"/>
</dbReference>
<dbReference type="GO" id="GO:0006357">
    <property type="term" value="P:regulation of transcription by RNA polymerase II"/>
    <property type="evidence" value="ECO:0007669"/>
    <property type="project" value="InterPro"/>
</dbReference>
<dbReference type="InterPro" id="IPR009332">
    <property type="entry name" value="Med22"/>
</dbReference>
<keyword evidence="5" id="KW-0539">Nucleus</keyword>
<dbReference type="Pfam" id="PF06179">
    <property type="entry name" value="Med22"/>
    <property type="match status" value="1"/>
</dbReference>
<reference evidence="7" key="1">
    <citation type="submission" date="2016-05" db="EMBL/GenBank/DDBJ databases">
        <title>Comparative genomics of biotechnologically important yeasts.</title>
        <authorList>
            <consortium name="DOE Joint Genome Institute"/>
            <person name="Riley R."/>
            <person name="Haridas S."/>
            <person name="Wolfe K.H."/>
            <person name="Lopes M.R."/>
            <person name="Hittinger C.T."/>
            <person name="Goker M."/>
            <person name="Salamov A."/>
            <person name="Wisecaver J."/>
            <person name="Long T.M."/>
            <person name="Aerts A.L."/>
            <person name="Barry K."/>
            <person name="Choi C."/>
            <person name="Clum A."/>
            <person name="Coughlan A.Y."/>
            <person name="Deshpande S."/>
            <person name="Douglass A.P."/>
            <person name="Hanson S.J."/>
            <person name="Klenk H.-P."/>
            <person name="Labutti K."/>
            <person name="Lapidus A."/>
            <person name="Lindquist E."/>
            <person name="Lipzen A."/>
            <person name="Meier-Kolthoff J.P."/>
            <person name="Ohm R.A."/>
            <person name="Otillar R.P."/>
            <person name="Pangilinan J."/>
            <person name="Peng Y."/>
            <person name="Rokas A."/>
            <person name="Rosa C.A."/>
            <person name="Scheuner C."/>
            <person name="Sibirny A.A."/>
            <person name="Slot J.C."/>
            <person name="Stielow J.B."/>
            <person name="Sun H."/>
            <person name="Kurtzman C.P."/>
            <person name="Blackwell M."/>
            <person name="Grigoriev I.V."/>
            <person name="Jeffries T.W."/>
        </authorList>
    </citation>
    <scope>NUCLEOTIDE SEQUENCE [LARGE SCALE GENOMIC DNA]</scope>
    <source>
        <strain evidence="7">NRRL Y-2460</strain>
    </source>
</reference>
<dbReference type="OrthoDB" id="203279at2759"/>
<dbReference type="AlphaFoldDB" id="A0A1E4TXZ5"/>
<sequence>MQKRSITLMKKIDTNIASILQQFQSIVELSAVLDKSQGTLAVEMLKIESNASTIVRLSEELLSITRNLKESWILGQLPAVADADTEGDVITTQNNNIKVNETLYDNMNQLLQLITTINPLENNDQTTTDNLQD</sequence>
<evidence type="ECO:0000256" key="2">
    <source>
        <dbReference type="ARBA" id="ARBA00005942"/>
    </source>
</evidence>
<organism evidence="6 7">
    <name type="scientific">Pachysolen tannophilus NRRL Y-2460</name>
    <dbReference type="NCBI Taxonomy" id="669874"/>
    <lineage>
        <taxon>Eukaryota</taxon>
        <taxon>Fungi</taxon>
        <taxon>Dikarya</taxon>
        <taxon>Ascomycota</taxon>
        <taxon>Saccharomycotina</taxon>
        <taxon>Pichiomycetes</taxon>
        <taxon>Pachysolenaceae</taxon>
        <taxon>Pachysolen</taxon>
    </lineage>
</organism>
<evidence type="ECO:0000313" key="6">
    <source>
        <dbReference type="EMBL" id="ODV96630.1"/>
    </source>
</evidence>
<dbReference type="GO" id="GO:0016592">
    <property type="term" value="C:mediator complex"/>
    <property type="evidence" value="ECO:0007669"/>
    <property type="project" value="InterPro"/>
</dbReference>
<dbReference type="PANTHER" id="PTHR12434">
    <property type="entry name" value="MEDIATOR OF RNA POLYMERASE II TRANSCRIPTION SUBUNIT 22"/>
    <property type="match status" value="1"/>
</dbReference>